<dbReference type="EMBL" id="CAMAPE010000019">
    <property type="protein sequence ID" value="CAH9088442.1"/>
    <property type="molecule type" value="Genomic_DNA"/>
</dbReference>
<organism evidence="2 3">
    <name type="scientific">Cuscuta europaea</name>
    <name type="common">European dodder</name>
    <dbReference type="NCBI Taxonomy" id="41803"/>
    <lineage>
        <taxon>Eukaryota</taxon>
        <taxon>Viridiplantae</taxon>
        <taxon>Streptophyta</taxon>
        <taxon>Embryophyta</taxon>
        <taxon>Tracheophyta</taxon>
        <taxon>Spermatophyta</taxon>
        <taxon>Magnoliopsida</taxon>
        <taxon>eudicotyledons</taxon>
        <taxon>Gunneridae</taxon>
        <taxon>Pentapetalae</taxon>
        <taxon>asterids</taxon>
        <taxon>lamiids</taxon>
        <taxon>Solanales</taxon>
        <taxon>Convolvulaceae</taxon>
        <taxon>Cuscuteae</taxon>
        <taxon>Cuscuta</taxon>
        <taxon>Cuscuta subgen. Cuscuta</taxon>
    </lineage>
</organism>
<dbReference type="Proteomes" id="UP001152484">
    <property type="component" value="Unassembled WGS sequence"/>
</dbReference>
<sequence length="123" mass="13002">MASSRRDGYGGQVSRGVGHGRDSLASSSLAKKLQSATEAPHVSGALMKRPAQSLGTHQASSGNNETISQGSNVRGKTCSQGARKAMKSAKTRLTVEFDFDLLKTICANAEAFNNEIGYIVRTQ</sequence>
<accession>A0A9P0Z6Q8</accession>
<feature type="region of interest" description="Disordered" evidence="1">
    <location>
        <begin position="1"/>
        <end position="89"/>
    </location>
</feature>
<dbReference type="OrthoDB" id="1661759at2759"/>
<evidence type="ECO:0000256" key="1">
    <source>
        <dbReference type="SAM" id="MobiDB-lite"/>
    </source>
</evidence>
<comment type="caution">
    <text evidence="2">The sequence shown here is derived from an EMBL/GenBank/DDBJ whole genome shotgun (WGS) entry which is preliminary data.</text>
</comment>
<proteinExistence type="predicted"/>
<feature type="compositionally biased region" description="Polar residues" evidence="1">
    <location>
        <begin position="53"/>
        <end position="80"/>
    </location>
</feature>
<name>A0A9P0Z6Q8_CUSEU</name>
<evidence type="ECO:0000313" key="3">
    <source>
        <dbReference type="Proteomes" id="UP001152484"/>
    </source>
</evidence>
<reference evidence="2" key="1">
    <citation type="submission" date="2022-07" db="EMBL/GenBank/DDBJ databases">
        <authorList>
            <person name="Macas J."/>
            <person name="Novak P."/>
            <person name="Neumann P."/>
        </authorList>
    </citation>
    <scope>NUCLEOTIDE SEQUENCE</scope>
</reference>
<evidence type="ECO:0000313" key="2">
    <source>
        <dbReference type="EMBL" id="CAH9088442.1"/>
    </source>
</evidence>
<gene>
    <name evidence="2" type="ORF">CEURO_LOCUS10482</name>
</gene>
<feature type="compositionally biased region" description="Low complexity" evidence="1">
    <location>
        <begin position="23"/>
        <end position="36"/>
    </location>
</feature>
<dbReference type="AlphaFoldDB" id="A0A9P0Z6Q8"/>
<keyword evidence="3" id="KW-1185">Reference proteome</keyword>
<protein>
    <submittedName>
        <fullName evidence="2">Uncharacterized protein</fullName>
    </submittedName>
</protein>